<dbReference type="SMART" id="SM00886">
    <property type="entry name" value="Dabb"/>
    <property type="match status" value="1"/>
</dbReference>
<organism evidence="3 4">
    <name type="scientific">Exobacillus caeni</name>
    <dbReference type="NCBI Taxonomy" id="2574798"/>
    <lineage>
        <taxon>Bacteria</taxon>
        <taxon>Bacillati</taxon>
        <taxon>Bacillota</taxon>
        <taxon>Bacilli</taxon>
        <taxon>Bacillales</taxon>
        <taxon>Guptibacillaceae</taxon>
        <taxon>Exobacillus</taxon>
    </lineage>
</organism>
<dbReference type="PANTHER" id="PTHR33178">
    <property type="match status" value="1"/>
</dbReference>
<dbReference type="InterPro" id="IPR044662">
    <property type="entry name" value="HS1/DABB1-like"/>
</dbReference>
<keyword evidence="4" id="KW-1185">Reference proteome</keyword>
<comment type="caution">
    <text evidence="3">The sequence shown here is derived from an EMBL/GenBank/DDBJ whole genome shotgun (WGS) entry which is preliminary data.</text>
</comment>
<evidence type="ECO:0000313" key="4">
    <source>
        <dbReference type="Proteomes" id="UP000308230"/>
    </source>
</evidence>
<accession>A0A5R9F399</accession>
<sequence>MIEHMVMFKFKEQTTKEQKEEGMNRLKALAKVIPGIVDLQTNHNFSDRSKGYGVGLTVRFESRDSLETYGPHPEHQKVVTYLKEVGLEDTIVVDFEIQE</sequence>
<proteinExistence type="predicted"/>
<dbReference type="Gene3D" id="3.30.70.100">
    <property type="match status" value="1"/>
</dbReference>
<protein>
    <submittedName>
        <fullName evidence="3">Dabb family protein</fullName>
    </submittedName>
</protein>
<name>A0A5R9F399_9BACL</name>
<dbReference type="RefSeq" id="WP_138124385.1">
    <property type="nucleotide sequence ID" value="NZ_SWLG01000004.1"/>
</dbReference>
<dbReference type="InterPro" id="IPR011008">
    <property type="entry name" value="Dimeric_a/b-barrel"/>
</dbReference>
<dbReference type="InterPro" id="IPR013097">
    <property type="entry name" value="Dabb"/>
</dbReference>
<reference evidence="3 4" key="1">
    <citation type="submission" date="2019-04" db="EMBL/GenBank/DDBJ databases">
        <title>Bacillus caeni sp. nov., a bacterium isolated from mangrove sediment.</title>
        <authorList>
            <person name="Huang H."/>
            <person name="Mo K."/>
            <person name="Hu Y."/>
        </authorList>
    </citation>
    <scope>NUCLEOTIDE SEQUENCE [LARGE SCALE GENOMIC DNA]</scope>
    <source>
        <strain evidence="3 4">HB172195</strain>
    </source>
</reference>
<dbReference type="OrthoDB" id="9808130at2"/>
<evidence type="ECO:0000259" key="2">
    <source>
        <dbReference type="PROSITE" id="PS51502"/>
    </source>
</evidence>
<gene>
    <name evidence="3" type="ORF">FCL54_06375</name>
</gene>
<dbReference type="Proteomes" id="UP000308230">
    <property type="component" value="Unassembled WGS sequence"/>
</dbReference>
<dbReference type="PROSITE" id="PS51502">
    <property type="entry name" value="S_R_A_B_BARREL"/>
    <property type="match status" value="1"/>
</dbReference>
<dbReference type="Pfam" id="PF07876">
    <property type="entry name" value="Dabb"/>
    <property type="match status" value="1"/>
</dbReference>
<dbReference type="EMBL" id="SWLG01000004">
    <property type="protein sequence ID" value="TLS38162.1"/>
    <property type="molecule type" value="Genomic_DNA"/>
</dbReference>
<evidence type="ECO:0000313" key="3">
    <source>
        <dbReference type="EMBL" id="TLS38162.1"/>
    </source>
</evidence>
<dbReference type="SUPFAM" id="SSF54909">
    <property type="entry name" value="Dimeric alpha+beta barrel"/>
    <property type="match status" value="1"/>
</dbReference>
<comment type="subunit">
    <text evidence="1">Homodimer.</text>
</comment>
<evidence type="ECO:0000256" key="1">
    <source>
        <dbReference type="ARBA" id="ARBA00011738"/>
    </source>
</evidence>
<feature type="domain" description="Stress-response A/B barrel" evidence="2">
    <location>
        <begin position="2"/>
        <end position="95"/>
    </location>
</feature>
<dbReference type="AlphaFoldDB" id="A0A5R9F399"/>
<dbReference type="PANTHER" id="PTHR33178:SF10">
    <property type="entry name" value="STRESS-RESPONSE A_B BARREL DOMAIN-CONTAINING PROTEIN"/>
    <property type="match status" value="1"/>
</dbReference>